<evidence type="ECO:0000313" key="3">
    <source>
        <dbReference type="Proteomes" id="UP000253831"/>
    </source>
</evidence>
<proteinExistence type="predicted"/>
<dbReference type="InterPro" id="IPR004590">
    <property type="entry name" value="ssDNA_annealing_RecT"/>
</dbReference>
<protein>
    <recommendedName>
        <fullName evidence="4">Recombinase RecT</fullName>
    </recommendedName>
</protein>
<dbReference type="GO" id="GO:0003677">
    <property type="term" value="F:DNA binding"/>
    <property type="evidence" value="ECO:0007669"/>
    <property type="project" value="InterPro"/>
</dbReference>
<comment type="caution">
    <text evidence="2">The sequence shown here is derived from an EMBL/GenBank/DDBJ whole genome shotgun (WGS) entry which is preliminary data.</text>
</comment>
<feature type="non-terminal residue" evidence="2">
    <location>
        <position position="280"/>
    </location>
</feature>
<name>A0A369XHU5_9PROT</name>
<evidence type="ECO:0000256" key="1">
    <source>
        <dbReference type="SAM" id="MobiDB-lite"/>
    </source>
</evidence>
<gene>
    <name evidence="2" type="ORF">DVS81_15065</name>
</gene>
<evidence type="ECO:0000313" key="2">
    <source>
        <dbReference type="EMBL" id="RDE49693.1"/>
    </source>
</evidence>
<accession>A0A369XHU5</accession>
<dbReference type="Pfam" id="PF03837">
    <property type="entry name" value="RecT"/>
    <property type="match status" value="1"/>
</dbReference>
<dbReference type="InterPro" id="IPR018330">
    <property type="entry name" value="RecT_fam"/>
</dbReference>
<dbReference type="NCBIfam" id="TIGR00616">
    <property type="entry name" value="rect"/>
    <property type="match status" value="1"/>
</dbReference>
<dbReference type="EMBL" id="QPGA01000034">
    <property type="protein sequence ID" value="RDE49693.1"/>
    <property type="molecule type" value="Genomic_DNA"/>
</dbReference>
<dbReference type="GO" id="GO:0006259">
    <property type="term" value="P:DNA metabolic process"/>
    <property type="evidence" value="ECO:0007669"/>
    <property type="project" value="InterPro"/>
</dbReference>
<feature type="region of interest" description="Disordered" evidence="1">
    <location>
        <begin position="239"/>
        <end position="280"/>
    </location>
</feature>
<feature type="compositionally biased region" description="Basic and acidic residues" evidence="1">
    <location>
        <begin position="245"/>
        <end position="262"/>
    </location>
</feature>
<sequence length="280" mass="30622">MLEQLKGEIARALPKHLSAERMARIALTAFRMNPKLSEVEPRSVVAAVIQSCQLGLQIGLMGEAHLVAFGSQCQLIPGYQGLVTLARNSGSVQDIYAHEVRINDKFDIVLGLNRSLMHEPLKKNGFPASDDERGAIAGFYAVAVFNDGSRTFHALSKEQVEWVRDHSRGYQMAKKKRKESPWDTHFVPMGLKTAIRRLCNLLPKSPELAMALAMDELNERGKTQNIGMAEAIDGSWAPIIDDESSDVKETGAGDQKSGREGGKPPLDTLVTSISQAASVD</sequence>
<organism evidence="2 3">
    <name type="scientific">Candidatus Accumulibacter meliphilus</name>
    <dbReference type="NCBI Taxonomy" id="2211374"/>
    <lineage>
        <taxon>Bacteria</taxon>
        <taxon>Pseudomonadati</taxon>
        <taxon>Pseudomonadota</taxon>
        <taxon>Betaproteobacteria</taxon>
        <taxon>Candidatus Accumulibacter</taxon>
    </lineage>
</organism>
<dbReference type="Proteomes" id="UP000253831">
    <property type="component" value="Unassembled WGS sequence"/>
</dbReference>
<feature type="compositionally biased region" description="Polar residues" evidence="1">
    <location>
        <begin position="269"/>
        <end position="280"/>
    </location>
</feature>
<dbReference type="AlphaFoldDB" id="A0A369XHU5"/>
<reference evidence="2 3" key="1">
    <citation type="submission" date="2018-05" db="EMBL/GenBank/DDBJ databases">
        <title>Integrated omic analyses show evidence that a Ca. Accumulibacter phosphatis strain performs denitrification under micro-aerobic conditions.</title>
        <authorList>
            <person name="Camejo P.Y."/>
            <person name="Katherine M.D."/>
            <person name="Daniel N.R."/>
        </authorList>
    </citation>
    <scope>NUCLEOTIDE SEQUENCE [LARGE SCALE GENOMIC DNA]</scope>
    <source>
        <strain evidence="2">UW-LDO-IC</strain>
    </source>
</reference>
<evidence type="ECO:0008006" key="4">
    <source>
        <dbReference type="Google" id="ProtNLM"/>
    </source>
</evidence>